<sequence>MFILLACGVAGYLSADGTTKRIGSLFYSYRLMVIKAGSFTGRQFLRAPFTAGTLHQTGFERFNGWISRLGNLDAVSHDAMIDKVVSSNLTDTDWTRHSSIGYLPEDLLDGK</sequence>
<reference evidence="1 2" key="1">
    <citation type="journal article" date="2022" name="New Phytol.">
        <title>Ecological generalism drives hyperdiversity of secondary metabolite gene clusters in xylarialean endophytes.</title>
        <authorList>
            <person name="Franco M.E.E."/>
            <person name="Wisecaver J.H."/>
            <person name="Arnold A.E."/>
            <person name="Ju Y.M."/>
            <person name="Slot J.C."/>
            <person name="Ahrendt S."/>
            <person name="Moore L.P."/>
            <person name="Eastman K.E."/>
            <person name="Scott K."/>
            <person name="Konkel Z."/>
            <person name="Mondo S.J."/>
            <person name="Kuo A."/>
            <person name="Hayes R.D."/>
            <person name="Haridas S."/>
            <person name="Andreopoulos B."/>
            <person name="Riley R."/>
            <person name="LaButti K."/>
            <person name="Pangilinan J."/>
            <person name="Lipzen A."/>
            <person name="Amirebrahimi M."/>
            <person name="Yan J."/>
            <person name="Adam C."/>
            <person name="Keymanesh K."/>
            <person name="Ng V."/>
            <person name="Louie K."/>
            <person name="Northen T."/>
            <person name="Drula E."/>
            <person name="Henrissat B."/>
            <person name="Hsieh H.M."/>
            <person name="Youens-Clark K."/>
            <person name="Lutzoni F."/>
            <person name="Miadlikowska J."/>
            <person name="Eastwood D.C."/>
            <person name="Hamelin R.C."/>
            <person name="Grigoriev I.V."/>
            <person name="U'Ren J.M."/>
        </authorList>
    </citation>
    <scope>NUCLEOTIDE SEQUENCE [LARGE SCALE GENOMIC DNA]</scope>
    <source>
        <strain evidence="1 2">CBS 119005</strain>
    </source>
</reference>
<accession>A0ACB9YI94</accession>
<comment type="caution">
    <text evidence="1">The sequence shown here is derived from an EMBL/GenBank/DDBJ whole genome shotgun (WGS) entry which is preliminary data.</text>
</comment>
<evidence type="ECO:0000313" key="2">
    <source>
        <dbReference type="Proteomes" id="UP001497700"/>
    </source>
</evidence>
<proteinExistence type="predicted"/>
<organism evidence="1 2">
    <name type="scientific">Hypoxylon rubiginosum</name>
    <dbReference type="NCBI Taxonomy" id="110542"/>
    <lineage>
        <taxon>Eukaryota</taxon>
        <taxon>Fungi</taxon>
        <taxon>Dikarya</taxon>
        <taxon>Ascomycota</taxon>
        <taxon>Pezizomycotina</taxon>
        <taxon>Sordariomycetes</taxon>
        <taxon>Xylariomycetidae</taxon>
        <taxon>Xylariales</taxon>
        <taxon>Hypoxylaceae</taxon>
        <taxon>Hypoxylon</taxon>
    </lineage>
</organism>
<dbReference type="Proteomes" id="UP001497700">
    <property type="component" value="Unassembled WGS sequence"/>
</dbReference>
<gene>
    <name evidence="1" type="ORF">F4820DRAFT_226718</name>
</gene>
<protein>
    <submittedName>
        <fullName evidence="1">Uncharacterized protein</fullName>
    </submittedName>
</protein>
<keyword evidence="2" id="KW-1185">Reference proteome</keyword>
<evidence type="ECO:0000313" key="1">
    <source>
        <dbReference type="EMBL" id="KAI4858575.1"/>
    </source>
</evidence>
<name>A0ACB9YI94_9PEZI</name>
<dbReference type="EMBL" id="MU393721">
    <property type="protein sequence ID" value="KAI4858575.1"/>
    <property type="molecule type" value="Genomic_DNA"/>
</dbReference>